<dbReference type="PANTHER" id="PTHR35334">
    <property type="entry name" value="SERINE TRANSPORTER"/>
    <property type="match status" value="1"/>
</dbReference>
<evidence type="ECO:0000256" key="8">
    <source>
        <dbReference type="ARBA" id="ARBA00022989"/>
    </source>
</evidence>
<evidence type="ECO:0000256" key="7">
    <source>
        <dbReference type="ARBA" id="ARBA00022970"/>
    </source>
</evidence>
<dbReference type="Proteomes" id="UP000031662">
    <property type="component" value="Chromosome"/>
</dbReference>
<dbReference type="PANTHER" id="PTHR35334:SF2">
    <property type="entry name" value="SERINE TRANSPORTER SDAC"/>
    <property type="match status" value="1"/>
</dbReference>
<keyword evidence="5 11" id="KW-0812">Transmembrane</keyword>
<comment type="catalytic activity">
    <reaction evidence="10">
        <text>L-serine(in) + H(+)(in) = L-serine(out) + H(+)(out)</text>
        <dbReference type="Rhea" id="RHEA:28887"/>
        <dbReference type="ChEBI" id="CHEBI:15378"/>
        <dbReference type="ChEBI" id="CHEBI:33384"/>
    </reaction>
    <physiologicalReaction direction="right-to-left" evidence="10">
        <dbReference type="Rhea" id="RHEA:28889"/>
    </physiologicalReaction>
</comment>
<keyword evidence="9 11" id="KW-0472">Membrane</keyword>
<evidence type="ECO:0000256" key="10">
    <source>
        <dbReference type="ARBA" id="ARBA00047996"/>
    </source>
</evidence>
<evidence type="ECO:0000256" key="6">
    <source>
        <dbReference type="ARBA" id="ARBA00022847"/>
    </source>
</evidence>
<feature type="transmembrane region" description="Helical" evidence="11">
    <location>
        <begin position="91"/>
        <end position="114"/>
    </location>
</feature>
<feature type="transmembrane region" description="Helical" evidence="11">
    <location>
        <begin position="162"/>
        <end position="183"/>
    </location>
</feature>
<feature type="transmembrane region" description="Helical" evidence="11">
    <location>
        <begin position="333"/>
        <end position="351"/>
    </location>
</feature>
<keyword evidence="6" id="KW-0769">Symport</keyword>
<keyword evidence="7" id="KW-0029">Amino-acid transport</keyword>
<feature type="transmembrane region" description="Helical" evidence="11">
    <location>
        <begin position="240"/>
        <end position="261"/>
    </location>
</feature>
<dbReference type="Gene3D" id="1.20.1740.10">
    <property type="entry name" value="Amino acid/polyamine transporter I"/>
    <property type="match status" value="1"/>
</dbReference>
<dbReference type="NCBIfam" id="TIGR00814">
    <property type="entry name" value="stp"/>
    <property type="match status" value="1"/>
</dbReference>
<evidence type="ECO:0000256" key="3">
    <source>
        <dbReference type="ARBA" id="ARBA00022475"/>
    </source>
</evidence>
<evidence type="ECO:0000313" key="12">
    <source>
        <dbReference type="EMBL" id="BAO97761.1"/>
    </source>
</evidence>
<comment type="subcellular location">
    <subcellularLocation>
        <location evidence="1">Cell inner membrane</location>
        <topology evidence="1">Multi-pass membrane protein</topology>
    </subcellularLocation>
</comment>
<dbReference type="InterPro" id="IPR004694">
    <property type="entry name" value="Hydroxy_aa_transpt"/>
</dbReference>
<reference evidence="12 13" key="1">
    <citation type="submission" date="2013-11" db="EMBL/GenBank/DDBJ databases">
        <title>Estimation of Helicobacter pylori bacteriophage ecology using H. pylori isolates.</title>
        <authorList>
            <person name="Uchiyama J."/>
            <person name="Takemura-Uchiyama I."/>
            <person name="Ujihara T."/>
            <person name="Matsuzaki S."/>
        </authorList>
    </citation>
    <scope>NUCLEOTIDE SEQUENCE [LARGE SCALE GENOMIC DNA]</scope>
    <source>
        <strain evidence="12 13">NY40</strain>
    </source>
</reference>
<dbReference type="Pfam" id="PF03222">
    <property type="entry name" value="Trp_Tyr_perm"/>
    <property type="match status" value="1"/>
</dbReference>
<evidence type="ECO:0000256" key="4">
    <source>
        <dbReference type="ARBA" id="ARBA00022519"/>
    </source>
</evidence>
<evidence type="ECO:0000313" key="13">
    <source>
        <dbReference type="Proteomes" id="UP000031662"/>
    </source>
</evidence>
<dbReference type="EMBL" id="AP014523">
    <property type="protein sequence ID" value="BAO97761.1"/>
    <property type="molecule type" value="Genomic_DNA"/>
</dbReference>
<keyword evidence="4" id="KW-0997">Cell inner membrane</keyword>
<feature type="transmembrane region" description="Helical" evidence="11">
    <location>
        <begin position="45"/>
        <end position="70"/>
    </location>
</feature>
<name>A0A060Q064_HELPX</name>
<protein>
    <submittedName>
        <fullName evidence="12">L-serine transporter</fullName>
    </submittedName>
</protein>
<evidence type="ECO:0000256" key="5">
    <source>
        <dbReference type="ARBA" id="ARBA00022692"/>
    </source>
</evidence>
<sequence>MAQEKAVIRDPKKLNAFDLRWMASLFGTAVGAGILFLPIRAGGHGIWAIVVMSAIIFPLTYLGHRALAYFIGSKDKEDITMVVRSHFGAQWGFLITLLYFLAIYPICLAYGVGITNVFDHFFTNQLHLAPFHRGLLAVALVSLMMLVMVFNATIVTRICNALVYPLCLILLLFSLYLIPYWQGANLFVVPSFKEFVLAIWLTLPVLVFSFNHSPIISTFTQNVGKEYGAFKEYKLNQIELGTSLMLLGFVMFFVFSCVMCLSADDFVKAREQNIPILSYFANTLNNPLINYAGPVVAFLAIFSSFFGHYYGAKEGLEGIIIQSLKLKKASKPLSISVTIFLWLTITLVAYINPNILDFIENLGGPIIALILFVMPMIAFYSIPGLKRFRNFKVDIFVFVFGSLTALSVFLGLF</sequence>
<dbReference type="GO" id="GO:0015171">
    <property type="term" value="F:amino acid transmembrane transporter activity"/>
    <property type="evidence" value="ECO:0007669"/>
    <property type="project" value="InterPro"/>
</dbReference>
<keyword evidence="3" id="KW-1003">Cell membrane</keyword>
<accession>A0A060Q064</accession>
<dbReference type="GO" id="GO:0005886">
    <property type="term" value="C:plasma membrane"/>
    <property type="evidence" value="ECO:0007669"/>
    <property type="project" value="UniProtKB-SubCell"/>
</dbReference>
<gene>
    <name evidence="12" type="ORF">NY40_0749</name>
</gene>
<evidence type="ECO:0000256" key="2">
    <source>
        <dbReference type="ARBA" id="ARBA00022448"/>
    </source>
</evidence>
<dbReference type="HOGENOM" id="CLU_052043_1_1_7"/>
<feature type="transmembrane region" description="Helical" evidence="11">
    <location>
        <begin position="195"/>
        <end position="219"/>
    </location>
</feature>
<dbReference type="GO" id="GO:0015293">
    <property type="term" value="F:symporter activity"/>
    <property type="evidence" value="ECO:0007669"/>
    <property type="project" value="UniProtKB-KW"/>
</dbReference>
<keyword evidence="8 11" id="KW-1133">Transmembrane helix</keyword>
<keyword evidence="2" id="KW-0813">Transport</keyword>
<feature type="transmembrane region" description="Helical" evidence="11">
    <location>
        <begin position="134"/>
        <end position="155"/>
    </location>
</feature>
<feature type="transmembrane region" description="Helical" evidence="11">
    <location>
        <begin position="363"/>
        <end position="383"/>
    </location>
</feature>
<dbReference type="RefSeq" id="WP_041050521.1">
    <property type="nucleotide sequence ID" value="NZ_AP014523.1"/>
</dbReference>
<dbReference type="AlphaFoldDB" id="A0A060Q064"/>
<organism evidence="12 13">
    <name type="scientific">Helicobacter pylori NY40</name>
    <dbReference type="NCBI Taxonomy" id="1426844"/>
    <lineage>
        <taxon>Bacteria</taxon>
        <taxon>Pseudomonadati</taxon>
        <taxon>Campylobacterota</taxon>
        <taxon>Epsilonproteobacteria</taxon>
        <taxon>Campylobacterales</taxon>
        <taxon>Helicobacteraceae</taxon>
        <taxon>Helicobacter</taxon>
    </lineage>
</organism>
<dbReference type="InterPro" id="IPR018227">
    <property type="entry name" value="Amino_acid_transport_2"/>
</dbReference>
<evidence type="ECO:0000256" key="9">
    <source>
        <dbReference type="ARBA" id="ARBA00023136"/>
    </source>
</evidence>
<feature type="transmembrane region" description="Helical" evidence="11">
    <location>
        <begin position="21"/>
        <end position="39"/>
    </location>
</feature>
<feature type="transmembrane region" description="Helical" evidence="11">
    <location>
        <begin position="288"/>
        <end position="312"/>
    </location>
</feature>
<feature type="transmembrane region" description="Helical" evidence="11">
    <location>
        <begin position="395"/>
        <end position="412"/>
    </location>
</feature>
<evidence type="ECO:0000256" key="11">
    <source>
        <dbReference type="SAM" id="Phobius"/>
    </source>
</evidence>
<proteinExistence type="predicted"/>
<evidence type="ECO:0000256" key="1">
    <source>
        <dbReference type="ARBA" id="ARBA00004429"/>
    </source>
</evidence>